<dbReference type="InterPro" id="IPR046960">
    <property type="entry name" value="PPR_At4g14850-like_plant"/>
</dbReference>
<protein>
    <recommendedName>
        <fullName evidence="5">Pentatricopeptide repeat-containing protein</fullName>
    </recommendedName>
</protein>
<sequence>MINAFKLHARLLKTGFHNHPLSLQHLLLSCVPAAPQSLTYARSLFAHIPSPDTFAYNTIIRAHAHSSPSHALSFFSKMRHHDVSPDKFTFPFVLTACARLQVGQELHSLILKMAFDSDIYVQNSLINFYGCCGSVHHALKVFDEMLQRDLVSWSSMIGCFVNNGFDNEALALFQQMQIQEDMKPDYVTMISVISAVSRLGELELGRWVDTYIRRIGMELTVPLGTALIDMYSRCGSVDESIRVFNEMPVRNLLTWSAMINGLAVHGRSGEALKFFYKMKNSGLHPDYNTITGILVACSHGGLVEDGWRVFGSIRNEYGMEPLFEHYGCMVDLLGRAGLLYEAYDFVKRMPMKPNSVIWRTLLGACVNHNHVKLAEKVKQRIYELDPYHDGDYVLLSNAYGGVGRWDEREVMRNSMREKRVSKKPGYSLINLDQVTHGFVSGDSLEVQGIPLIHNTSDVLHDNEEEDHGKSYHSEKLAVAIALLKLENRTIRFMTVIVSYSMFQIYLIEKSSSMTETGSITLLRDHVLVRIIGEKLYFVDLLSFFHYFVLNQTNCANKLFIINTSKSSSTLLRARSIISLEAYFVKNVLQSFCFINHQKVSFSH</sequence>
<dbReference type="PANTHER" id="PTHR47926">
    <property type="entry name" value="PENTATRICOPEPTIDE REPEAT-CONTAINING PROTEIN"/>
    <property type="match status" value="1"/>
</dbReference>
<dbReference type="NCBIfam" id="TIGR00756">
    <property type="entry name" value="PPR"/>
    <property type="match status" value="4"/>
</dbReference>
<dbReference type="FunFam" id="1.25.40.10:FF:000427">
    <property type="entry name" value="Pentatricopeptide repeat-containing protein chloroplastic"/>
    <property type="match status" value="1"/>
</dbReference>
<keyword evidence="1" id="KW-0677">Repeat</keyword>
<feature type="repeat" description="PPR" evidence="2">
    <location>
        <begin position="118"/>
        <end position="152"/>
    </location>
</feature>
<evidence type="ECO:0000256" key="1">
    <source>
        <dbReference type="ARBA" id="ARBA00022737"/>
    </source>
</evidence>
<dbReference type="Proteomes" id="UP000737018">
    <property type="component" value="Unassembled WGS sequence"/>
</dbReference>
<dbReference type="InterPro" id="IPR002885">
    <property type="entry name" value="PPR_rpt"/>
</dbReference>
<evidence type="ECO:0000313" key="4">
    <source>
        <dbReference type="Proteomes" id="UP000737018"/>
    </source>
</evidence>
<dbReference type="Pfam" id="PF13041">
    <property type="entry name" value="PPR_2"/>
    <property type="match status" value="2"/>
</dbReference>
<dbReference type="PROSITE" id="PS51257">
    <property type="entry name" value="PROKAR_LIPOPROTEIN"/>
    <property type="match status" value="1"/>
</dbReference>
<dbReference type="AlphaFoldDB" id="A0A8J4Q8C1"/>
<dbReference type="EMBL" id="JRKL02012563">
    <property type="protein sequence ID" value="KAF3944676.1"/>
    <property type="molecule type" value="Genomic_DNA"/>
</dbReference>
<dbReference type="PANTHER" id="PTHR47926:SF507">
    <property type="entry name" value="DYW DOMAIN-CONTAINING PROTEIN"/>
    <property type="match status" value="1"/>
</dbReference>
<evidence type="ECO:0000256" key="2">
    <source>
        <dbReference type="PROSITE-ProRule" id="PRU00708"/>
    </source>
</evidence>
<dbReference type="OrthoDB" id="185373at2759"/>
<dbReference type="GO" id="GO:0003723">
    <property type="term" value="F:RNA binding"/>
    <property type="evidence" value="ECO:0007669"/>
    <property type="project" value="InterPro"/>
</dbReference>
<evidence type="ECO:0000313" key="3">
    <source>
        <dbReference type="EMBL" id="KAF3944676.1"/>
    </source>
</evidence>
<dbReference type="GO" id="GO:0009451">
    <property type="term" value="P:RNA modification"/>
    <property type="evidence" value="ECO:0007669"/>
    <property type="project" value="InterPro"/>
</dbReference>
<feature type="repeat" description="PPR" evidence="2">
    <location>
        <begin position="251"/>
        <end position="285"/>
    </location>
</feature>
<reference evidence="3" key="1">
    <citation type="submission" date="2020-03" db="EMBL/GenBank/DDBJ databases">
        <title>Castanea mollissima Vanexum genome sequencing.</title>
        <authorList>
            <person name="Staton M."/>
        </authorList>
    </citation>
    <scope>NUCLEOTIDE SEQUENCE</scope>
    <source>
        <tissue evidence="3">Leaf</tissue>
    </source>
</reference>
<dbReference type="Gene3D" id="1.25.40.10">
    <property type="entry name" value="Tetratricopeptide repeat domain"/>
    <property type="match status" value="2"/>
</dbReference>
<gene>
    <name evidence="3" type="ORF">CMV_028876</name>
</gene>
<dbReference type="FunFam" id="1.25.40.10:FF:000184">
    <property type="entry name" value="Pentatricopeptide repeat-containing protein, chloroplastic"/>
    <property type="match status" value="1"/>
</dbReference>
<keyword evidence="4" id="KW-1185">Reference proteome</keyword>
<organism evidence="3 4">
    <name type="scientific">Castanea mollissima</name>
    <name type="common">Chinese chestnut</name>
    <dbReference type="NCBI Taxonomy" id="60419"/>
    <lineage>
        <taxon>Eukaryota</taxon>
        <taxon>Viridiplantae</taxon>
        <taxon>Streptophyta</taxon>
        <taxon>Embryophyta</taxon>
        <taxon>Tracheophyta</taxon>
        <taxon>Spermatophyta</taxon>
        <taxon>Magnoliopsida</taxon>
        <taxon>eudicotyledons</taxon>
        <taxon>Gunneridae</taxon>
        <taxon>Pentapetalae</taxon>
        <taxon>rosids</taxon>
        <taxon>fabids</taxon>
        <taxon>Fagales</taxon>
        <taxon>Fagaceae</taxon>
        <taxon>Castanea</taxon>
    </lineage>
</organism>
<dbReference type="Pfam" id="PF20431">
    <property type="entry name" value="E_motif"/>
    <property type="match status" value="1"/>
</dbReference>
<accession>A0A8J4Q8C1</accession>
<dbReference type="InterPro" id="IPR011990">
    <property type="entry name" value="TPR-like_helical_dom_sf"/>
</dbReference>
<evidence type="ECO:0008006" key="5">
    <source>
        <dbReference type="Google" id="ProtNLM"/>
    </source>
</evidence>
<dbReference type="Pfam" id="PF01535">
    <property type="entry name" value="PPR"/>
    <property type="match status" value="3"/>
</dbReference>
<proteinExistence type="predicted"/>
<dbReference type="InterPro" id="IPR046848">
    <property type="entry name" value="E_motif"/>
</dbReference>
<dbReference type="PROSITE" id="PS51375">
    <property type="entry name" value="PPR"/>
    <property type="match status" value="2"/>
</dbReference>
<name>A0A8J4Q8C1_9ROSI</name>
<comment type="caution">
    <text evidence="3">The sequence shown here is derived from an EMBL/GenBank/DDBJ whole genome shotgun (WGS) entry which is preliminary data.</text>
</comment>